<keyword evidence="9" id="KW-1185">Reference proteome</keyword>
<evidence type="ECO:0000313" key="8">
    <source>
        <dbReference type="EMBL" id="CAI9730355.1"/>
    </source>
</evidence>
<dbReference type="SUPFAM" id="SSF46458">
    <property type="entry name" value="Globin-like"/>
    <property type="match status" value="1"/>
</dbReference>
<keyword evidence="3 6" id="KW-0561">Oxygen transport</keyword>
<dbReference type="Pfam" id="PF00042">
    <property type="entry name" value="Globin"/>
    <property type="match status" value="1"/>
</dbReference>
<dbReference type="InterPro" id="IPR050532">
    <property type="entry name" value="Globin-like_OT"/>
</dbReference>
<evidence type="ECO:0000256" key="1">
    <source>
        <dbReference type="ARBA" id="ARBA00022448"/>
    </source>
</evidence>
<dbReference type="InterPro" id="IPR012292">
    <property type="entry name" value="Globin/Proto"/>
</dbReference>
<dbReference type="AlphaFoldDB" id="A0AA36FA66"/>
<keyword evidence="1 6" id="KW-0813">Transport</keyword>
<sequence>MGCRNSSIEKKLSLETDNRNLAQINTRPIKERPPFNESQKQLIRKSWKVIQADIAKVGVITFLRLFEKYPDVQDIFIPFKGQSLEDLSNNDRMREHGLQVMRTVEKAIARLDQPAKLESMLYELGQKHVMFDTKVDYMDLIGPQFILAVKPTMKDKWTIETEEAWSDFFKDRSEASGVDTAVNYREDITVRRDPRTDIKEHMNHIDH</sequence>
<evidence type="ECO:0000256" key="2">
    <source>
        <dbReference type="ARBA" id="ARBA00022617"/>
    </source>
</evidence>
<dbReference type="InterPro" id="IPR009050">
    <property type="entry name" value="Globin-like_sf"/>
</dbReference>
<dbReference type="GO" id="GO:0019825">
    <property type="term" value="F:oxygen binding"/>
    <property type="evidence" value="ECO:0007669"/>
    <property type="project" value="InterPro"/>
</dbReference>
<name>A0AA36FA66_OCTVU</name>
<evidence type="ECO:0000256" key="5">
    <source>
        <dbReference type="ARBA" id="ARBA00023004"/>
    </source>
</evidence>
<evidence type="ECO:0000256" key="4">
    <source>
        <dbReference type="ARBA" id="ARBA00022723"/>
    </source>
</evidence>
<evidence type="ECO:0000259" key="7">
    <source>
        <dbReference type="Pfam" id="PF00042"/>
    </source>
</evidence>
<comment type="similarity">
    <text evidence="6">Belongs to the globin family.</text>
</comment>
<evidence type="ECO:0000256" key="3">
    <source>
        <dbReference type="ARBA" id="ARBA00022621"/>
    </source>
</evidence>
<protein>
    <submittedName>
        <fullName evidence="8">Non-symbiotic hemoglobin 1-like</fullName>
    </submittedName>
</protein>
<keyword evidence="5" id="KW-0408">Iron</keyword>
<accession>A0AA36FA66</accession>
<dbReference type="InterPro" id="IPR000971">
    <property type="entry name" value="Globin"/>
</dbReference>
<evidence type="ECO:0000313" key="9">
    <source>
        <dbReference type="Proteomes" id="UP001162480"/>
    </source>
</evidence>
<reference evidence="8" key="1">
    <citation type="submission" date="2023-08" db="EMBL/GenBank/DDBJ databases">
        <authorList>
            <person name="Alioto T."/>
            <person name="Alioto T."/>
            <person name="Gomez Garrido J."/>
        </authorList>
    </citation>
    <scope>NUCLEOTIDE SEQUENCE</scope>
</reference>
<dbReference type="GO" id="GO:0020037">
    <property type="term" value="F:heme binding"/>
    <property type="evidence" value="ECO:0007669"/>
    <property type="project" value="InterPro"/>
</dbReference>
<gene>
    <name evidence="8" type="ORF">OCTVUL_1B010706</name>
</gene>
<keyword evidence="4" id="KW-0479">Metal-binding</keyword>
<dbReference type="Proteomes" id="UP001162480">
    <property type="component" value="Chromosome 11"/>
</dbReference>
<dbReference type="Gene3D" id="1.10.490.10">
    <property type="entry name" value="Globins"/>
    <property type="match status" value="1"/>
</dbReference>
<dbReference type="GO" id="GO:0046872">
    <property type="term" value="F:metal ion binding"/>
    <property type="evidence" value="ECO:0007669"/>
    <property type="project" value="UniProtKB-KW"/>
</dbReference>
<organism evidence="8 9">
    <name type="scientific">Octopus vulgaris</name>
    <name type="common">Common octopus</name>
    <dbReference type="NCBI Taxonomy" id="6645"/>
    <lineage>
        <taxon>Eukaryota</taxon>
        <taxon>Metazoa</taxon>
        <taxon>Spiralia</taxon>
        <taxon>Lophotrochozoa</taxon>
        <taxon>Mollusca</taxon>
        <taxon>Cephalopoda</taxon>
        <taxon>Coleoidea</taxon>
        <taxon>Octopodiformes</taxon>
        <taxon>Octopoda</taxon>
        <taxon>Incirrata</taxon>
        <taxon>Octopodidae</taxon>
        <taxon>Octopus</taxon>
    </lineage>
</organism>
<dbReference type="GO" id="GO:0005344">
    <property type="term" value="F:oxygen carrier activity"/>
    <property type="evidence" value="ECO:0007669"/>
    <property type="project" value="UniProtKB-KW"/>
</dbReference>
<evidence type="ECO:0000256" key="6">
    <source>
        <dbReference type="RuleBase" id="RU000356"/>
    </source>
</evidence>
<dbReference type="PANTHER" id="PTHR46458">
    <property type="entry name" value="BLR2807 PROTEIN"/>
    <property type="match status" value="1"/>
</dbReference>
<keyword evidence="2 6" id="KW-0349">Heme</keyword>
<proteinExistence type="inferred from homology"/>
<dbReference type="PANTHER" id="PTHR46458:SF1">
    <property type="entry name" value="GEO09476P1"/>
    <property type="match status" value="1"/>
</dbReference>
<feature type="domain" description="Globin" evidence="7">
    <location>
        <begin position="62"/>
        <end position="170"/>
    </location>
</feature>
<dbReference type="PRINTS" id="PR00188">
    <property type="entry name" value="PLANTGLOBIN"/>
</dbReference>
<dbReference type="EMBL" id="OX597824">
    <property type="protein sequence ID" value="CAI9730355.1"/>
    <property type="molecule type" value="Genomic_DNA"/>
</dbReference>